<dbReference type="EMBL" id="LWBO01000004">
    <property type="protein sequence ID" value="OQP52437.1"/>
    <property type="molecule type" value="Genomic_DNA"/>
</dbReference>
<accession>A0ABX3P104</accession>
<keyword evidence="4" id="KW-0145">Chemotaxis</keyword>
<evidence type="ECO:0000256" key="2">
    <source>
        <dbReference type="ARBA" id="ARBA00039140"/>
    </source>
</evidence>
<dbReference type="PROSITE" id="PS50122">
    <property type="entry name" value="CHEB"/>
    <property type="match status" value="1"/>
</dbReference>
<dbReference type="SUPFAM" id="SSF52738">
    <property type="entry name" value="Methylesterase CheB, C-terminal domain"/>
    <property type="match status" value="1"/>
</dbReference>
<feature type="domain" description="CheB-type methylesterase" evidence="6">
    <location>
        <begin position="12"/>
        <end position="199"/>
    </location>
</feature>
<dbReference type="CDD" id="cd16434">
    <property type="entry name" value="CheB-CheR_fusion"/>
    <property type="match status" value="1"/>
</dbReference>
<evidence type="ECO:0000313" key="7">
    <source>
        <dbReference type="EMBL" id="OQP52437.1"/>
    </source>
</evidence>
<keyword evidence="1 4" id="KW-0378">Hydrolase</keyword>
<dbReference type="PANTHER" id="PTHR42872:SF6">
    <property type="entry name" value="PROTEIN-GLUTAMATE METHYLESTERASE_PROTEIN-GLUTAMINE GLUTAMINASE"/>
    <property type="match status" value="1"/>
</dbReference>
<feature type="transmembrane region" description="Helical" evidence="5">
    <location>
        <begin position="12"/>
        <end position="31"/>
    </location>
</feature>
<keyword evidence="5" id="KW-1133">Transmembrane helix</keyword>
<feature type="active site" evidence="4">
    <location>
        <position position="50"/>
    </location>
</feature>
<evidence type="ECO:0000259" key="6">
    <source>
        <dbReference type="PROSITE" id="PS50122"/>
    </source>
</evidence>
<dbReference type="Proteomes" id="UP000192277">
    <property type="component" value="Unassembled WGS sequence"/>
</dbReference>
<feature type="active site" evidence="4">
    <location>
        <position position="24"/>
    </location>
</feature>
<comment type="catalytic activity">
    <reaction evidence="3">
        <text>[protein]-L-glutamate 5-O-methyl ester + H2O = L-glutamyl-[protein] + methanol + H(+)</text>
        <dbReference type="Rhea" id="RHEA:23236"/>
        <dbReference type="Rhea" id="RHEA-COMP:10208"/>
        <dbReference type="Rhea" id="RHEA-COMP:10311"/>
        <dbReference type="ChEBI" id="CHEBI:15377"/>
        <dbReference type="ChEBI" id="CHEBI:15378"/>
        <dbReference type="ChEBI" id="CHEBI:17790"/>
        <dbReference type="ChEBI" id="CHEBI:29973"/>
        <dbReference type="ChEBI" id="CHEBI:82795"/>
        <dbReference type="EC" id="3.1.1.61"/>
    </reaction>
</comment>
<keyword evidence="8" id="KW-1185">Reference proteome</keyword>
<keyword evidence="5" id="KW-0812">Transmembrane</keyword>
<keyword evidence="5" id="KW-0472">Membrane</keyword>
<evidence type="ECO:0000313" key="8">
    <source>
        <dbReference type="Proteomes" id="UP000192277"/>
    </source>
</evidence>
<gene>
    <name evidence="7" type="ORF">A4D02_24945</name>
</gene>
<reference evidence="7 8" key="1">
    <citation type="submission" date="2016-04" db="EMBL/GenBank/DDBJ databases">
        <authorList>
            <person name="Chen L."/>
            <person name="Zhuang W."/>
            <person name="Wang G."/>
        </authorList>
    </citation>
    <scope>NUCLEOTIDE SEQUENCE [LARGE SCALE GENOMIC DNA]</scope>
    <source>
        <strain evidence="8">GR20</strain>
    </source>
</reference>
<evidence type="ECO:0000256" key="5">
    <source>
        <dbReference type="SAM" id="Phobius"/>
    </source>
</evidence>
<proteinExistence type="predicted"/>
<dbReference type="Gene3D" id="3.40.50.180">
    <property type="entry name" value="Methylesterase CheB, C-terminal domain"/>
    <property type="match status" value="1"/>
</dbReference>
<evidence type="ECO:0000256" key="3">
    <source>
        <dbReference type="ARBA" id="ARBA00048267"/>
    </source>
</evidence>
<dbReference type="InterPro" id="IPR035909">
    <property type="entry name" value="CheB_C"/>
</dbReference>
<sequence>MLTGRKKTKSFFMLHQYIIAIGGSAGSLMPLCRFFDYTLLNNASYIILRHMPINYQSKLNEILQSHSELGIQQATQGACIENNMIYYAPPFHHLEIKDSTFQLIKRIDGANQEIDMFMGSLALNENKRRSIAVILSGEGRDGVKGTAAIKKAGGLVIVQAPESCEHTGLPLAVIDSGNADFVLLPQDMPVIIHAYVNHNERKELYRNKLQE</sequence>
<evidence type="ECO:0000256" key="1">
    <source>
        <dbReference type="ARBA" id="ARBA00022801"/>
    </source>
</evidence>
<evidence type="ECO:0000256" key="4">
    <source>
        <dbReference type="PROSITE-ProRule" id="PRU00050"/>
    </source>
</evidence>
<dbReference type="InterPro" id="IPR000673">
    <property type="entry name" value="Sig_transdc_resp-reg_Me-estase"/>
</dbReference>
<dbReference type="EC" id="3.1.1.61" evidence="2"/>
<name>A0ABX3P104_9BACT</name>
<comment type="caution">
    <text evidence="7">The sequence shown here is derived from an EMBL/GenBank/DDBJ whole genome shotgun (WGS) entry which is preliminary data.</text>
</comment>
<feature type="active site" evidence="4">
    <location>
        <position position="141"/>
    </location>
</feature>
<organism evidence="7 8">
    <name type="scientific">Niastella koreensis</name>
    <dbReference type="NCBI Taxonomy" id="354356"/>
    <lineage>
        <taxon>Bacteria</taxon>
        <taxon>Pseudomonadati</taxon>
        <taxon>Bacteroidota</taxon>
        <taxon>Chitinophagia</taxon>
        <taxon>Chitinophagales</taxon>
        <taxon>Chitinophagaceae</taxon>
        <taxon>Niastella</taxon>
    </lineage>
</organism>
<dbReference type="PANTHER" id="PTHR42872">
    <property type="entry name" value="PROTEIN-GLUTAMATE METHYLESTERASE/PROTEIN-GLUTAMINE GLUTAMINASE"/>
    <property type="match status" value="1"/>
</dbReference>
<dbReference type="Pfam" id="PF01339">
    <property type="entry name" value="CheB_methylest"/>
    <property type="match status" value="1"/>
</dbReference>
<protein>
    <recommendedName>
        <fullName evidence="2">protein-glutamate methylesterase</fullName>
        <ecNumber evidence="2">3.1.1.61</ecNumber>
    </recommendedName>
</protein>